<sequence length="137" mass="15820">MSYWIYMHINFLILDPATALIPVSFLTFFVLPWAIINVEATIYPFELILGFYRWAYALPAHEFYSLVIRVESGCGDVLYRVLPILFSREVVGLKNRHAEAELIALGKIQKDASKTDNNTLHDEEQELTTTKRLSRVQ</sequence>
<dbReference type="InterPro" id="IPR053001">
    <property type="entry name" value="MNNG_permease-like"/>
</dbReference>
<keyword evidence="5" id="KW-1185">Reference proteome</keyword>
<evidence type="ECO:0000313" key="4">
    <source>
        <dbReference type="EMBL" id="KAF5879008.1"/>
    </source>
</evidence>
<evidence type="ECO:0000259" key="3">
    <source>
        <dbReference type="Pfam" id="PF12051"/>
    </source>
</evidence>
<dbReference type="GeneID" id="59260278"/>
<evidence type="ECO:0000256" key="2">
    <source>
        <dbReference type="SAM" id="Phobius"/>
    </source>
</evidence>
<organism evidence="4 5">
    <name type="scientific">Botrytis fragariae</name>
    <dbReference type="NCBI Taxonomy" id="1964551"/>
    <lineage>
        <taxon>Eukaryota</taxon>
        <taxon>Fungi</taxon>
        <taxon>Dikarya</taxon>
        <taxon>Ascomycota</taxon>
        <taxon>Pezizomycotina</taxon>
        <taxon>Leotiomycetes</taxon>
        <taxon>Helotiales</taxon>
        <taxon>Sclerotiniaceae</taxon>
        <taxon>Botrytis</taxon>
    </lineage>
</organism>
<dbReference type="EMBL" id="JABFCT010000001">
    <property type="protein sequence ID" value="KAF5879008.1"/>
    <property type="molecule type" value="Genomic_DNA"/>
</dbReference>
<dbReference type="PANTHER" id="PTHR34814:SF2">
    <property type="entry name" value="DUF3533 DOMAIN-CONTAINING PROTEIN"/>
    <property type="match status" value="1"/>
</dbReference>
<dbReference type="Pfam" id="PF12051">
    <property type="entry name" value="DUF3533"/>
    <property type="match status" value="1"/>
</dbReference>
<keyword evidence="2" id="KW-0812">Transmembrane</keyword>
<keyword evidence="2" id="KW-1133">Transmembrane helix</keyword>
<feature type="transmembrane region" description="Helical" evidence="2">
    <location>
        <begin position="12"/>
        <end position="35"/>
    </location>
</feature>
<reference evidence="4 5" key="1">
    <citation type="journal article" date="2020" name="Phytopathology">
        <title>A high-quality genome resource of Botrytis fragariae, a new and rapidly spreading fungal pathogen causing strawberry gray mold in the U.S.A.</title>
        <authorList>
            <person name="Wu Y."/>
            <person name="Saski C.A."/>
            <person name="Schnabel G."/>
            <person name="Xiao S."/>
            <person name="Hu M."/>
        </authorList>
    </citation>
    <scope>NUCLEOTIDE SEQUENCE [LARGE SCALE GENOMIC DNA]</scope>
    <source>
        <strain evidence="4 5">BVB16</strain>
    </source>
</reference>
<keyword evidence="2" id="KW-0472">Membrane</keyword>
<dbReference type="Proteomes" id="UP000531561">
    <property type="component" value="Unassembled WGS sequence"/>
</dbReference>
<feature type="region of interest" description="Disordered" evidence="1">
    <location>
        <begin position="115"/>
        <end position="137"/>
    </location>
</feature>
<dbReference type="InterPro" id="IPR022703">
    <property type="entry name" value="DUF3533"/>
</dbReference>
<dbReference type="RefSeq" id="XP_037197952.1">
    <property type="nucleotide sequence ID" value="XM_037336586.1"/>
</dbReference>
<comment type="caution">
    <text evidence="4">The sequence shown here is derived from an EMBL/GenBank/DDBJ whole genome shotgun (WGS) entry which is preliminary data.</text>
</comment>
<dbReference type="AlphaFoldDB" id="A0A8H6B3Y6"/>
<protein>
    <submittedName>
        <fullName evidence="4">Putative nitrosoguanidine resistance protein</fullName>
    </submittedName>
</protein>
<feature type="domain" description="DUF3533" evidence="3">
    <location>
        <begin position="1"/>
        <end position="91"/>
    </location>
</feature>
<name>A0A8H6B3Y6_9HELO</name>
<proteinExistence type="predicted"/>
<evidence type="ECO:0000256" key="1">
    <source>
        <dbReference type="SAM" id="MobiDB-lite"/>
    </source>
</evidence>
<accession>A0A8H6B3Y6</accession>
<evidence type="ECO:0000313" key="5">
    <source>
        <dbReference type="Proteomes" id="UP000531561"/>
    </source>
</evidence>
<dbReference type="OrthoDB" id="2140105at2759"/>
<dbReference type="PANTHER" id="PTHR34814">
    <property type="entry name" value="NITROSOGUANIDINE RESISTANCE PROTEIN SNG1"/>
    <property type="match status" value="1"/>
</dbReference>
<dbReference type="GO" id="GO:0016020">
    <property type="term" value="C:membrane"/>
    <property type="evidence" value="ECO:0007669"/>
    <property type="project" value="TreeGrafter"/>
</dbReference>
<gene>
    <name evidence="4" type="ORF">Bfra_006213</name>
</gene>